<dbReference type="PROSITE" id="PS00518">
    <property type="entry name" value="ZF_RING_1"/>
    <property type="match status" value="1"/>
</dbReference>
<protein>
    <recommendedName>
        <fullName evidence="14">Irc20p</fullName>
    </recommendedName>
</protein>
<evidence type="ECO:0000256" key="4">
    <source>
        <dbReference type="ARBA" id="ARBA00022801"/>
    </source>
</evidence>
<dbReference type="PANTHER" id="PTHR45865">
    <property type="entry name" value="E3 UBIQUITIN-PROTEIN LIGASE SHPRH FAMILY MEMBER"/>
    <property type="match status" value="1"/>
</dbReference>
<dbReference type="InterPro" id="IPR017907">
    <property type="entry name" value="Znf_RING_CS"/>
</dbReference>
<keyword evidence="6" id="KW-0067">ATP-binding</keyword>
<gene>
    <name evidence="12" type="primary">SUVZ12G2830</name>
    <name evidence="12" type="ORF">SUVZ_12G2830</name>
</gene>
<dbReference type="SUPFAM" id="SSF52540">
    <property type="entry name" value="P-loop containing nucleoside triphosphate hydrolases"/>
    <property type="match status" value="2"/>
</dbReference>
<dbReference type="InterPro" id="IPR013083">
    <property type="entry name" value="Znf_RING/FYVE/PHD"/>
</dbReference>
<feature type="compositionally biased region" description="Basic and acidic residues" evidence="8">
    <location>
        <begin position="1515"/>
        <end position="1526"/>
    </location>
</feature>
<evidence type="ECO:0000256" key="8">
    <source>
        <dbReference type="SAM" id="MobiDB-lite"/>
    </source>
</evidence>
<dbReference type="SMART" id="SM00487">
    <property type="entry name" value="DEXDc"/>
    <property type="match status" value="1"/>
</dbReference>
<evidence type="ECO:0000256" key="7">
    <source>
        <dbReference type="PROSITE-ProRule" id="PRU00175"/>
    </source>
</evidence>
<dbReference type="CDD" id="cd18793">
    <property type="entry name" value="SF2_C_SNF"/>
    <property type="match status" value="1"/>
</dbReference>
<sequence>MSDGGLFSVAKYNVVVESCDVFLDKDQFSSAVPLLPALSQKQEDATQKLMKTGKELIDVASVNIEVSESLSFAENIKYSSGLKVDIEMLPREDAEEVLLVVSSDSVSLLQIGFATQIKPGEAVNDRLPLILDICAHKNQERNLKEQLANRKSSETGPPRKKRKKHSDVSDDEKLIKTRIRELSLSYKDFECSPIILKYEEASSKWVLFFTLKLKFMKNKFNRFSQETNQILDLTYSDSDENEFERYHEHTHIRTRFIQKQFTSQILEYSKDRLSTIKPFLTQSIPDLKVNLLPFQRESVEWMLLKEGYGTSLNRIPVAADEIGLKNFMNEYYAYGYQLIVRGPGEVGPSLLWNKLTGYILTVDDAAHLYDQYRQIQMNDDNPIHAKGVLAEEMGLGKTIEILTLILLNRRTVKDSEATFVDDENRTVTKTKTTLIICPNAILKQWLEEMELHTNALKWYNYKGYNEVMGHCKSVDDAVQKLSQYDVIVTSYNVIAAEVHHAEFNRSIRSRRLKSPKYDYSSPLALMQFYRIILDEVQMLRSSSTYSAKCTSLLHRIHTWGVSGTPIQNIEDYRTIMSYLKLHPFCDDLNLSFTLHDEIKFRNEANDYAGNRLVRRLEDVRFKGVRFSIKECMNIFYKYDLCIRHSKAGVASQINIPQQHNFIIPLEFAPIEWDNYLNLWNNFLELSGYNSDGSGSPRVSNGFLNEWLSRLRYICCHALFPEILNTRQKRLHGHSAKISNINDILISMRMDAFDSLIGYYRERFHLSIKQAQYELEISNDPSKALQSLIKIQNDIKHHLNRKFEIKDPFDISLDFSEDDYEQETLDQNEGGTAGDESCKLLSAAKGYDSNSDEEVLSGQLKKRGLRAIMNLLHDCYFFLGSVYYNMGSRRLEEVDDKNQKGKTEKLKYLDMFSKLELEEIEENKLLEQENYANAEILRKLILSSEARKVDLAIELARTKFDLASSNVSLRLMNVDFDQNNDYSSNLAVSRCFKSLSKLIQALNEQSKNFNELLDELLTAIYEPVYQTEDNHISDKIIGGEEYSTSIDSQDKIFSLLGCLEIILQNRDNTLTSDSEIKIPKNLVPEGTIISKYQKQLLNNLKLISGTPLQTIFDELKNNRIVRRISTDNENEPSIQNFEDYLLQYETESKKLHKYNKQIRESLKTLGSIYNAKTEYYGQLQRISDSLVSLHSLSFPQLSQLIKTIKKSLGGILDAKINNTESRLIYLKNLSRLKDTINENQVLSCSICLGEVEVGAIIKCGHYFCKSCILTWLRSHSKCPICKSFCRTSEVYNFKFKNTKEKKEKETQESQMDRSDSSQGASSGNSTISNVSEVEKLFGNKYKQFHQINEVHQIRIKESFGAKIDFTVKLISYLRLKSEQESAELPQIIVYSQKTEYLRVIGKVLKLYHVEYLACLSNTASVGETINDFKRQPSITCLLLNVKTLGAGLNLINAKHIFLLDPILNNSDELQAMGRNNRIGQDKETFVWNFMIKNTVEENILRYKCILEERKKKEKSIKNDSDDDRRVDGDEEDNDDVKFEISVGDQEVSSEHLWNCFFHSSH</sequence>
<evidence type="ECO:0000259" key="11">
    <source>
        <dbReference type="PROSITE" id="PS51194"/>
    </source>
</evidence>
<dbReference type="PROSITE" id="PS51194">
    <property type="entry name" value="HELICASE_CTER"/>
    <property type="match status" value="1"/>
</dbReference>
<dbReference type="InterPro" id="IPR001650">
    <property type="entry name" value="Helicase_C-like"/>
</dbReference>
<feature type="region of interest" description="Disordered" evidence="8">
    <location>
        <begin position="1301"/>
        <end position="1325"/>
    </location>
</feature>
<dbReference type="InterPro" id="IPR059033">
    <property type="entry name" value="C144_05_dom"/>
</dbReference>
<keyword evidence="3 7" id="KW-0863">Zinc-finger</keyword>
<feature type="region of interest" description="Disordered" evidence="8">
    <location>
        <begin position="144"/>
        <end position="169"/>
    </location>
</feature>
<dbReference type="InterPro" id="IPR049730">
    <property type="entry name" value="SNF2/RAD54-like_C"/>
</dbReference>
<dbReference type="InterPro" id="IPR000330">
    <property type="entry name" value="SNF2_N"/>
</dbReference>
<dbReference type="Pfam" id="PF00271">
    <property type="entry name" value="Helicase_C"/>
    <property type="match status" value="1"/>
</dbReference>
<keyword evidence="5" id="KW-0862">Zinc</keyword>
<dbReference type="InterPro" id="IPR027417">
    <property type="entry name" value="P-loop_NTPase"/>
</dbReference>
<dbReference type="Pfam" id="PF00176">
    <property type="entry name" value="SNF2-rel_dom"/>
    <property type="match status" value="1"/>
</dbReference>
<feature type="compositionally biased region" description="Basic and acidic residues" evidence="8">
    <location>
        <begin position="1301"/>
        <end position="1314"/>
    </location>
</feature>
<dbReference type="InterPro" id="IPR001841">
    <property type="entry name" value="Znf_RING"/>
</dbReference>
<feature type="domain" description="Helicase ATP-binding" evidence="10">
    <location>
        <begin position="378"/>
        <end position="583"/>
    </location>
</feature>
<evidence type="ECO:0008006" key="14">
    <source>
        <dbReference type="Google" id="ProtNLM"/>
    </source>
</evidence>
<dbReference type="InterPro" id="IPR052583">
    <property type="entry name" value="ATP-helicase/E3_Ub-Ligase"/>
</dbReference>
<evidence type="ECO:0000313" key="13">
    <source>
        <dbReference type="Proteomes" id="UP001162085"/>
    </source>
</evidence>
<dbReference type="SMART" id="SM00184">
    <property type="entry name" value="RING"/>
    <property type="match status" value="1"/>
</dbReference>
<dbReference type="CDD" id="cd23135">
    <property type="entry name" value="RING-HC_IRC20-like"/>
    <property type="match status" value="1"/>
</dbReference>
<dbReference type="Pfam" id="PF13923">
    <property type="entry name" value="zf-C3HC4_2"/>
    <property type="match status" value="1"/>
</dbReference>
<dbReference type="PROSITE" id="PS50089">
    <property type="entry name" value="ZF_RING_2"/>
    <property type="match status" value="1"/>
</dbReference>
<feature type="domain" description="RING-type" evidence="9">
    <location>
        <begin position="1243"/>
        <end position="1281"/>
    </location>
</feature>
<evidence type="ECO:0000259" key="10">
    <source>
        <dbReference type="PROSITE" id="PS51192"/>
    </source>
</evidence>
<dbReference type="SUPFAM" id="SSF57850">
    <property type="entry name" value="RING/U-box"/>
    <property type="match status" value="1"/>
</dbReference>
<dbReference type="PROSITE" id="PS51192">
    <property type="entry name" value="HELICASE_ATP_BIND_1"/>
    <property type="match status" value="1"/>
</dbReference>
<evidence type="ECO:0000259" key="9">
    <source>
        <dbReference type="PROSITE" id="PS50089"/>
    </source>
</evidence>
<dbReference type="InterPro" id="IPR038718">
    <property type="entry name" value="SNF2-like_sf"/>
</dbReference>
<evidence type="ECO:0000256" key="6">
    <source>
        <dbReference type="ARBA" id="ARBA00022840"/>
    </source>
</evidence>
<accession>A0ABN8WH55</accession>
<keyword evidence="1" id="KW-0479">Metal-binding</keyword>
<name>A0ABN8WH55_SACUV</name>
<dbReference type="Proteomes" id="UP001162085">
    <property type="component" value="Chromosome 12"/>
</dbReference>
<dbReference type="PANTHER" id="PTHR45865:SF1">
    <property type="entry name" value="E3 UBIQUITIN-PROTEIN LIGASE SHPRH"/>
    <property type="match status" value="1"/>
</dbReference>
<feature type="compositionally biased region" description="Low complexity" evidence="8">
    <location>
        <begin position="1315"/>
        <end position="1325"/>
    </location>
</feature>
<keyword evidence="4" id="KW-0378">Hydrolase</keyword>
<dbReference type="Pfam" id="PF26021">
    <property type="entry name" value="Ferritin_C144_05"/>
    <property type="match status" value="1"/>
</dbReference>
<dbReference type="CDD" id="cd18070">
    <property type="entry name" value="DEXQc_SHPRH"/>
    <property type="match status" value="1"/>
</dbReference>
<reference evidence="12" key="1">
    <citation type="submission" date="2022-10" db="EMBL/GenBank/DDBJ databases">
        <authorList>
            <person name="Byrne P K."/>
        </authorList>
    </citation>
    <scope>NUCLEOTIDE SEQUENCE</scope>
    <source>
        <strain evidence="12">ZP964</strain>
    </source>
</reference>
<dbReference type="InterPro" id="IPR014001">
    <property type="entry name" value="Helicase_ATP-bd"/>
</dbReference>
<feature type="compositionally biased region" description="Basic and acidic residues" evidence="8">
    <location>
        <begin position="144"/>
        <end position="153"/>
    </location>
</feature>
<dbReference type="EMBL" id="OX365939">
    <property type="protein sequence ID" value="CAI4047877.1"/>
    <property type="molecule type" value="Genomic_DNA"/>
</dbReference>
<evidence type="ECO:0000256" key="5">
    <source>
        <dbReference type="ARBA" id="ARBA00022833"/>
    </source>
</evidence>
<keyword evidence="2" id="KW-0547">Nucleotide-binding</keyword>
<evidence type="ECO:0000256" key="3">
    <source>
        <dbReference type="ARBA" id="ARBA00022771"/>
    </source>
</evidence>
<dbReference type="Gene3D" id="3.40.50.300">
    <property type="entry name" value="P-loop containing nucleotide triphosphate hydrolases"/>
    <property type="match status" value="1"/>
</dbReference>
<feature type="region of interest" description="Disordered" evidence="8">
    <location>
        <begin position="1515"/>
        <end position="1541"/>
    </location>
</feature>
<evidence type="ECO:0000313" key="12">
    <source>
        <dbReference type="EMBL" id="CAI4047877.1"/>
    </source>
</evidence>
<proteinExistence type="predicted"/>
<evidence type="ECO:0000256" key="2">
    <source>
        <dbReference type="ARBA" id="ARBA00022741"/>
    </source>
</evidence>
<dbReference type="Gene3D" id="3.30.40.10">
    <property type="entry name" value="Zinc/RING finger domain, C3HC4 (zinc finger)"/>
    <property type="match status" value="1"/>
</dbReference>
<keyword evidence="13" id="KW-1185">Reference proteome</keyword>
<evidence type="ECO:0000256" key="1">
    <source>
        <dbReference type="ARBA" id="ARBA00022723"/>
    </source>
</evidence>
<feature type="domain" description="Helicase C-terminal" evidence="11">
    <location>
        <begin position="1367"/>
        <end position="1523"/>
    </location>
</feature>
<dbReference type="SMART" id="SM00490">
    <property type="entry name" value="HELICc"/>
    <property type="match status" value="1"/>
</dbReference>
<dbReference type="Gene3D" id="3.40.50.10810">
    <property type="entry name" value="Tandem AAA-ATPase domain"/>
    <property type="match status" value="1"/>
</dbReference>
<organism evidence="12 13">
    <name type="scientific">Saccharomyces uvarum</name>
    <name type="common">Yeast</name>
    <name type="synonym">Saccharomyces bayanus var. uvarum</name>
    <dbReference type="NCBI Taxonomy" id="230603"/>
    <lineage>
        <taxon>Eukaryota</taxon>
        <taxon>Fungi</taxon>
        <taxon>Dikarya</taxon>
        <taxon>Ascomycota</taxon>
        <taxon>Saccharomycotina</taxon>
        <taxon>Saccharomycetes</taxon>
        <taxon>Saccharomycetales</taxon>
        <taxon>Saccharomycetaceae</taxon>
        <taxon>Saccharomyces</taxon>
    </lineage>
</organism>